<dbReference type="SUPFAM" id="SSF56784">
    <property type="entry name" value="HAD-like"/>
    <property type="match status" value="1"/>
</dbReference>
<dbReference type="SFLD" id="SFLDG00002">
    <property type="entry name" value="C1.7:_P-type_atpase_like"/>
    <property type="match status" value="1"/>
</dbReference>
<keyword evidence="7 11" id="KW-0067">ATP-binding</keyword>
<dbReference type="AlphaFoldDB" id="A0A1H6KPH6"/>
<dbReference type="InterPro" id="IPR023298">
    <property type="entry name" value="ATPase_P-typ_TM_dom_sf"/>
</dbReference>
<proteinExistence type="inferred from homology"/>
<dbReference type="InterPro" id="IPR006121">
    <property type="entry name" value="HMA_dom"/>
</dbReference>
<dbReference type="CDD" id="cd02094">
    <property type="entry name" value="P-type_ATPase_Cu-like"/>
    <property type="match status" value="1"/>
</dbReference>
<dbReference type="PRINTS" id="PR00119">
    <property type="entry name" value="CATATPASE"/>
</dbReference>
<dbReference type="STRING" id="173990.SAMN05660691_01220"/>
<dbReference type="InterPro" id="IPR027256">
    <property type="entry name" value="P-typ_ATPase_IB"/>
</dbReference>
<dbReference type="InterPro" id="IPR044492">
    <property type="entry name" value="P_typ_ATPase_HD_dom"/>
</dbReference>
<dbReference type="Pfam" id="PF00702">
    <property type="entry name" value="Hydrolase"/>
    <property type="match status" value="1"/>
</dbReference>
<evidence type="ECO:0000256" key="7">
    <source>
        <dbReference type="ARBA" id="ARBA00022840"/>
    </source>
</evidence>
<evidence type="ECO:0000259" key="12">
    <source>
        <dbReference type="PROSITE" id="PS50846"/>
    </source>
</evidence>
<dbReference type="EMBL" id="FNXF01000003">
    <property type="protein sequence ID" value="SEH74759.1"/>
    <property type="molecule type" value="Genomic_DNA"/>
</dbReference>
<feature type="transmembrane region" description="Helical" evidence="11">
    <location>
        <begin position="134"/>
        <end position="151"/>
    </location>
</feature>
<feature type="transmembrane region" description="Helical" evidence="11">
    <location>
        <begin position="200"/>
        <end position="219"/>
    </location>
</feature>
<protein>
    <submittedName>
        <fullName evidence="13">Cu+-exporting ATPase</fullName>
    </submittedName>
</protein>
<evidence type="ECO:0000256" key="9">
    <source>
        <dbReference type="ARBA" id="ARBA00022989"/>
    </source>
</evidence>
<dbReference type="Proteomes" id="UP000199371">
    <property type="component" value="Unassembled WGS sequence"/>
</dbReference>
<feature type="transmembrane region" description="Helical" evidence="11">
    <location>
        <begin position="723"/>
        <end position="745"/>
    </location>
</feature>
<evidence type="ECO:0000256" key="10">
    <source>
        <dbReference type="ARBA" id="ARBA00023136"/>
    </source>
</evidence>
<keyword evidence="10 11" id="KW-0472">Membrane</keyword>
<dbReference type="PANTHER" id="PTHR43520:SF8">
    <property type="entry name" value="P-TYPE CU(+) TRANSPORTER"/>
    <property type="match status" value="1"/>
</dbReference>
<dbReference type="GO" id="GO:0043682">
    <property type="term" value="F:P-type divalent copper transporter activity"/>
    <property type="evidence" value="ECO:0007669"/>
    <property type="project" value="TreeGrafter"/>
</dbReference>
<dbReference type="FunFam" id="2.70.150.10:FF:000020">
    <property type="entry name" value="Copper-exporting P-type ATPase A"/>
    <property type="match status" value="1"/>
</dbReference>
<dbReference type="Pfam" id="PF00122">
    <property type="entry name" value="E1-E2_ATPase"/>
    <property type="match status" value="1"/>
</dbReference>
<dbReference type="RefSeq" id="WP_092791332.1">
    <property type="nucleotide sequence ID" value="NZ_FNXF01000003.1"/>
</dbReference>
<comment type="subcellular location">
    <subcellularLocation>
        <location evidence="1">Cell membrane</location>
        <topology evidence="1">Multi-pass membrane protein</topology>
    </subcellularLocation>
</comment>
<name>A0A1H6KPH6_9GAMM</name>
<dbReference type="GO" id="GO:0005886">
    <property type="term" value="C:plasma membrane"/>
    <property type="evidence" value="ECO:0007669"/>
    <property type="project" value="UniProtKB-SubCell"/>
</dbReference>
<feature type="domain" description="HMA" evidence="12">
    <location>
        <begin position="6"/>
        <end position="69"/>
    </location>
</feature>
<dbReference type="InterPro" id="IPR008250">
    <property type="entry name" value="ATPase_P-typ_transduc_dom_A_sf"/>
</dbReference>
<dbReference type="PROSITE" id="PS50846">
    <property type="entry name" value="HMA_2"/>
    <property type="match status" value="1"/>
</dbReference>
<feature type="transmembrane region" description="Helical" evidence="11">
    <location>
        <begin position="353"/>
        <end position="375"/>
    </location>
</feature>
<dbReference type="SFLD" id="SFLDF00027">
    <property type="entry name" value="p-type_atpase"/>
    <property type="match status" value="1"/>
</dbReference>
<dbReference type="InterPro" id="IPR023299">
    <property type="entry name" value="ATPase_P-typ_cyto_dom_N"/>
</dbReference>
<accession>A0A1H6KPH6</accession>
<evidence type="ECO:0000256" key="8">
    <source>
        <dbReference type="ARBA" id="ARBA00022967"/>
    </source>
</evidence>
<dbReference type="NCBIfam" id="TIGR01511">
    <property type="entry name" value="ATPase-IB1_Cu"/>
    <property type="match status" value="1"/>
</dbReference>
<dbReference type="InterPro" id="IPR059000">
    <property type="entry name" value="ATPase_P-type_domA"/>
</dbReference>
<dbReference type="SUPFAM" id="SSF55008">
    <property type="entry name" value="HMA, heavy metal-associated domain"/>
    <property type="match status" value="1"/>
</dbReference>
<keyword evidence="3 11" id="KW-1003">Cell membrane</keyword>
<evidence type="ECO:0000256" key="2">
    <source>
        <dbReference type="ARBA" id="ARBA00006024"/>
    </source>
</evidence>
<evidence type="ECO:0000256" key="5">
    <source>
        <dbReference type="ARBA" id="ARBA00022723"/>
    </source>
</evidence>
<dbReference type="InterPro" id="IPR036163">
    <property type="entry name" value="HMA_dom_sf"/>
</dbReference>
<feature type="transmembrane region" description="Helical" evidence="11">
    <location>
        <begin position="698"/>
        <end position="717"/>
    </location>
</feature>
<dbReference type="InterPro" id="IPR023214">
    <property type="entry name" value="HAD_sf"/>
</dbReference>
<evidence type="ECO:0000256" key="4">
    <source>
        <dbReference type="ARBA" id="ARBA00022692"/>
    </source>
</evidence>
<dbReference type="OrthoDB" id="9814270at2"/>
<dbReference type="Gene3D" id="2.70.150.10">
    <property type="entry name" value="Calcium-transporting ATPase, cytoplasmic transduction domain A"/>
    <property type="match status" value="1"/>
</dbReference>
<keyword evidence="4 11" id="KW-0812">Transmembrane</keyword>
<keyword evidence="6 11" id="KW-0547">Nucleotide-binding</keyword>
<keyword evidence="14" id="KW-1185">Reference proteome</keyword>
<organism evidence="13 14">
    <name type="scientific">Rheinheimera pacifica</name>
    <dbReference type="NCBI Taxonomy" id="173990"/>
    <lineage>
        <taxon>Bacteria</taxon>
        <taxon>Pseudomonadati</taxon>
        <taxon>Pseudomonadota</taxon>
        <taxon>Gammaproteobacteria</taxon>
        <taxon>Chromatiales</taxon>
        <taxon>Chromatiaceae</taxon>
        <taxon>Rheinheimera</taxon>
    </lineage>
</organism>
<dbReference type="Gene3D" id="3.30.70.100">
    <property type="match status" value="1"/>
</dbReference>
<dbReference type="NCBIfam" id="TIGR01525">
    <property type="entry name" value="ATPase-IB_hvy"/>
    <property type="match status" value="1"/>
</dbReference>
<keyword evidence="8" id="KW-1278">Translocase</keyword>
<reference evidence="14" key="1">
    <citation type="submission" date="2016-10" db="EMBL/GenBank/DDBJ databases">
        <authorList>
            <person name="Varghese N."/>
            <person name="Submissions S."/>
        </authorList>
    </citation>
    <scope>NUCLEOTIDE SEQUENCE [LARGE SCALE GENOMIC DNA]</scope>
    <source>
        <strain evidence="14">DSM 17616</strain>
    </source>
</reference>
<dbReference type="InterPro" id="IPR018303">
    <property type="entry name" value="ATPase_P-typ_P_site"/>
</dbReference>
<dbReference type="InterPro" id="IPR001757">
    <property type="entry name" value="P_typ_ATPase"/>
</dbReference>
<dbReference type="GO" id="GO:0055070">
    <property type="term" value="P:copper ion homeostasis"/>
    <property type="evidence" value="ECO:0007669"/>
    <property type="project" value="TreeGrafter"/>
</dbReference>
<feature type="transmembrane region" description="Helical" evidence="11">
    <location>
        <begin position="99"/>
        <end position="122"/>
    </location>
</feature>
<dbReference type="GO" id="GO:0005507">
    <property type="term" value="F:copper ion binding"/>
    <property type="evidence" value="ECO:0007669"/>
    <property type="project" value="TreeGrafter"/>
</dbReference>
<dbReference type="Gene3D" id="3.40.1110.10">
    <property type="entry name" value="Calcium-transporting ATPase, cytoplasmic domain N"/>
    <property type="match status" value="1"/>
</dbReference>
<dbReference type="Pfam" id="PF00403">
    <property type="entry name" value="HMA"/>
    <property type="match status" value="1"/>
</dbReference>
<evidence type="ECO:0000313" key="13">
    <source>
        <dbReference type="EMBL" id="SEH74759.1"/>
    </source>
</evidence>
<gene>
    <name evidence="13" type="ORF">SAMN05660691_01220</name>
</gene>
<dbReference type="PANTHER" id="PTHR43520">
    <property type="entry name" value="ATP7, ISOFORM B"/>
    <property type="match status" value="1"/>
</dbReference>
<dbReference type="GO" id="GO:0016887">
    <property type="term" value="F:ATP hydrolysis activity"/>
    <property type="evidence" value="ECO:0007669"/>
    <property type="project" value="InterPro"/>
</dbReference>
<evidence type="ECO:0000256" key="1">
    <source>
        <dbReference type="ARBA" id="ARBA00004651"/>
    </source>
</evidence>
<evidence type="ECO:0000256" key="3">
    <source>
        <dbReference type="ARBA" id="ARBA00022475"/>
    </source>
</evidence>
<dbReference type="CDD" id="cd00371">
    <property type="entry name" value="HMA"/>
    <property type="match status" value="1"/>
</dbReference>
<sequence>MSKAMSKIRLNISDMHCGSCVGKVEKALLAVPGVHSASVNLATEQAQVEGSAAAAALVAALQGAGYKATVLVAEADKQAAQQDKTAQKQAEQAVLLRDLWLAAALTLPVFVLEMGAHLIPAFHHWLMATLGQSLNWQLQAVLTTLVLLGPGRRFMQTGIPLLLKGQPEMNSLVALGTLSAWGFSLVATFMPQLLPDGTAQVYFEAAAVIVTLILLGRYLEARAKGQTGAAIQQLLSLQPATATLLIDGNQHKVALAQIKPGDLLLVRAGERIALDATVEQGESYIDESMLSGEPLAKAKQRGDAVYAGTVNKQGVLQVRVSKAAGDTVLAQIIALVQQAQSDKLPIQSLVDKVTAIFVPLVMLLAAATFVVWWLWGPDPALSLALVNAVAVLIIACPCAMGLATPTSIMVGTGRAAQLGILFRQGSALQTLRDCKVIALDKTGTLTLGKPQLTDTLILQAGLNEQDILALAAALEQQSEHPLAEALVTAAAQQQLTLQPVSNFTVHSGMGVSGTVNGQQVAIGADRFMHQLQLDVTTQAVPADTLAKSGKTVLYLALDNKLVAMLAVADTLKPGSAEAITAMHQLGLKVAMISGDNRHTAEAIANQLQIDTVVAEVLPQGKVDAVKQLRAEFGAVAFVGDGINDAPALAEADIGLAVGNGTDIAIEAADVVLMRADIMGVVNAIALSKATLRNIRQNLFWAFGYNVLLLPVAAGALYPAFGLLLSPMLAAGAMALSSVFVVTNALRLRRLAL</sequence>
<comment type="similarity">
    <text evidence="2 11">Belongs to the cation transport ATPase (P-type) (TC 3.A.3) family. Type IB subfamily.</text>
</comment>
<dbReference type="GO" id="GO:0005524">
    <property type="term" value="F:ATP binding"/>
    <property type="evidence" value="ECO:0007669"/>
    <property type="project" value="UniProtKB-UniRule"/>
</dbReference>
<dbReference type="PROSITE" id="PS01047">
    <property type="entry name" value="HMA_1"/>
    <property type="match status" value="1"/>
</dbReference>
<dbReference type="NCBIfam" id="TIGR01494">
    <property type="entry name" value="ATPase_P-type"/>
    <property type="match status" value="1"/>
</dbReference>
<keyword evidence="9 11" id="KW-1133">Transmembrane helix</keyword>
<dbReference type="Gene3D" id="3.40.50.1000">
    <property type="entry name" value="HAD superfamily/HAD-like"/>
    <property type="match status" value="1"/>
</dbReference>
<dbReference type="SUPFAM" id="SSF81653">
    <property type="entry name" value="Calcium ATPase, transduction domain A"/>
    <property type="match status" value="1"/>
</dbReference>
<feature type="transmembrane region" description="Helical" evidence="11">
    <location>
        <begin position="381"/>
        <end position="404"/>
    </location>
</feature>
<feature type="transmembrane region" description="Helical" evidence="11">
    <location>
        <begin position="172"/>
        <end position="194"/>
    </location>
</feature>
<keyword evidence="5 11" id="KW-0479">Metal-binding</keyword>
<evidence type="ECO:0000256" key="6">
    <source>
        <dbReference type="ARBA" id="ARBA00022741"/>
    </source>
</evidence>
<dbReference type="GO" id="GO:0060003">
    <property type="term" value="P:copper ion export"/>
    <property type="evidence" value="ECO:0007669"/>
    <property type="project" value="UniProtKB-ARBA"/>
</dbReference>
<dbReference type="SFLD" id="SFLDS00003">
    <property type="entry name" value="Haloacid_Dehalogenase"/>
    <property type="match status" value="1"/>
</dbReference>
<evidence type="ECO:0000313" key="14">
    <source>
        <dbReference type="Proteomes" id="UP000199371"/>
    </source>
</evidence>
<dbReference type="PRINTS" id="PR00120">
    <property type="entry name" value="HATPASE"/>
</dbReference>
<dbReference type="InterPro" id="IPR017969">
    <property type="entry name" value="Heavy-metal-associated_CS"/>
</dbReference>
<dbReference type="InterPro" id="IPR036412">
    <property type="entry name" value="HAD-like_sf"/>
</dbReference>
<dbReference type="SUPFAM" id="SSF81665">
    <property type="entry name" value="Calcium ATPase, transmembrane domain M"/>
    <property type="match status" value="1"/>
</dbReference>
<dbReference type="PROSITE" id="PS00154">
    <property type="entry name" value="ATPASE_E1_E2"/>
    <property type="match status" value="1"/>
</dbReference>
<evidence type="ECO:0000256" key="11">
    <source>
        <dbReference type="RuleBase" id="RU362081"/>
    </source>
</evidence>